<dbReference type="SUPFAM" id="SSF53067">
    <property type="entry name" value="Actin-like ATPase domain"/>
    <property type="match status" value="2"/>
</dbReference>
<dbReference type="PROSITE" id="PS00297">
    <property type="entry name" value="HSP70_1"/>
    <property type="match status" value="1"/>
</dbReference>
<dbReference type="SUPFAM" id="SSF100920">
    <property type="entry name" value="Heat shock protein 70kD (HSP70), peptide-binding domain"/>
    <property type="match status" value="1"/>
</dbReference>
<comment type="caution">
    <text evidence="5">The sequence shown here is derived from an EMBL/GenBank/DDBJ whole genome shotgun (WGS) entry which is preliminary data.</text>
</comment>
<dbReference type="FunFam" id="3.30.420.40:FF:000004">
    <property type="entry name" value="Molecular chaperone DnaK"/>
    <property type="match status" value="1"/>
</dbReference>
<dbReference type="PROSITE" id="PS00329">
    <property type="entry name" value="HSP70_2"/>
    <property type="match status" value="1"/>
</dbReference>
<evidence type="ECO:0000256" key="1">
    <source>
        <dbReference type="ARBA" id="ARBA00022741"/>
    </source>
</evidence>
<comment type="similarity">
    <text evidence="3">Belongs to the heat shock protein 70 family.</text>
</comment>
<evidence type="ECO:0000256" key="4">
    <source>
        <dbReference type="SAM" id="Coils"/>
    </source>
</evidence>
<dbReference type="OrthoDB" id="2401965at2759"/>
<dbReference type="NCBIfam" id="NF001413">
    <property type="entry name" value="PRK00290.1"/>
    <property type="match status" value="1"/>
</dbReference>
<dbReference type="GO" id="GO:0051082">
    <property type="term" value="F:unfolded protein binding"/>
    <property type="evidence" value="ECO:0007669"/>
    <property type="project" value="InterPro"/>
</dbReference>
<dbReference type="Pfam" id="PF00012">
    <property type="entry name" value="HSP70"/>
    <property type="match status" value="1"/>
</dbReference>
<dbReference type="FunCoup" id="A0A1C7NMV1">
    <property type="interactions" value="772"/>
</dbReference>
<keyword evidence="1 3" id="KW-0547">Nucleotide-binding</keyword>
<dbReference type="NCBIfam" id="NF003520">
    <property type="entry name" value="PRK05183.1"/>
    <property type="match status" value="1"/>
</dbReference>
<keyword evidence="2 3" id="KW-0067">ATP-binding</keyword>
<accession>A0A1C7NMV1</accession>
<evidence type="ECO:0000256" key="2">
    <source>
        <dbReference type="ARBA" id="ARBA00022840"/>
    </source>
</evidence>
<evidence type="ECO:0000313" key="6">
    <source>
        <dbReference type="Proteomes" id="UP000093000"/>
    </source>
</evidence>
<dbReference type="STRING" id="101091.A0A1C7NMV1"/>
<dbReference type="InterPro" id="IPR043129">
    <property type="entry name" value="ATPase_NBD"/>
</dbReference>
<dbReference type="Gene3D" id="2.60.34.10">
    <property type="entry name" value="Substrate Binding Domain Of DNAk, Chain A, domain 1"/>
    <property type="match status" value="1"/>
</dbReference>
<dbReference type="FunFam" id="3.90.640.10:FF:000003">
    <property type="entry name" value="Molecular chaperone DnaK"/>
    <property type="match status" value="1"/>
</dbReference>
<keyword evidence="4" id="KW-0175">Coiled coil</keyword>
<dbReference type="InterPro" id="IPR029048">
    <property type="entry name" value="HSP70_C_sf"/>
</dbReference>
<proteinExistence type="inferred from homology"/>
<gene>
    <name evidence="5" type="ORF">A0J61_01605</name>
</gene>
<dbReference type="Gene3D" id="3.30.420.40">
    <property type="match status" value="2"/>
</dbReference>
<dbReference type="AlphaFoldDB" id="A0A1C7NMV1"/>
<name>A0A1C7NMV1_9FUNG</name>
<dbReference type="CDD" id="cd11733">
    <property type="entry name" value="ASKHA_NBD_HSP70_HSPA9"/>
    <property type="match status" value="1"/>
</dbReference>
<dbReference type="PROSITE" id="PS01036">
    <property type="entry name" value="HSP70_3"/>
    <property type="match status" value="1"/>
</dbReference>
<dbReference type="InParanoid" id="A0A1C7NMV1"/>
<keyword evidence="5" id="KW-0346">Stress response</keyword>
<dbReference type="GO" id="GO:0005524">
    <property type="term" value="F:ATP binding"/>
    <property type="evidence" value="ECO:0007669"/>
    <property type="project" value="UniProtKB-KW"/>
</dbReference>
<evidence type="ECO:0000256" key="3">
    <source>
        <dbReference type="RuleBase" id="RU003322"/>
    </source>
</evidence>
<dbReference type="InterPro" id="IPR018181">
    <property type="entry name" value="Heat_shock_70_CS"/>
</dbReference>
<dbReference type="PANTHER" id="PTHR19375">
    <property type="entry name" value="HEAT SHOCK PROTEIN 70KDA"/>
    <property type="match status" value="1"/>
</dbReference>
<dbReference type="NCBIfam" id="TIGR02350">
    <property type="entry name" value="prok_dnaK"/>
    <property type="match status" value="1"/>
</dbReference>
<dbReference type="Proteomes" id="UP000093000">
    <property type="component" value="Unassembled WGS sequence"/>
</dbReference>
<reference evidence="5 6" key="1">
    <citation type="submission" date="2016-03" db="EMBL/GenBank/DDBJ databases">
        <title>Choanephora cucurbitarum.</title>
        <authorList>
            <person name="Min B."/>
            <person name="Park H."/>
            <person name="Park J.-H."/>
            <person name="Shin H.-D."/>
            <person name="Choi I.-G."/>
        </authorList>
    </citation>
    <scope>NUCLEOTIDE SEQUENCE [LARGE SCALE GENOMIC DNA]</scope>
    <source>
        <strain evidence="5 6">KUS-F28377</strain>
    </source>
</reference>
<evidence type="ECO:0000313" key="5">
    <source>
        <dbReference type="EMBL" id="OBZ90348.1"/>
    </source>
</evidence>
<dbReference type="FunFam" id="2.60.34.10:FF:000014">
    <property type="entry name" value="Chaperone protein DnaK HSP70"/>
    <property type="match status" value="1"/>
</dbReference>
<organism evidence="5 6">
    <name type="scientific">Choanephora cucurbitarum</name>
    <dbReference type="NCBI Taxonomy" id="101091"/>
    <lineage>
        <taxon>Eukaryota</taxon>
        <taxon>Fungi</taxon>
        <taxon>Fungi incertae sedis</taxon>
        <taxon>Mucoromycota</taxon>
        <taxon>Mucoromycotina</taxon>
        <taxon>Mucoromycetes</taxon>
        <taxon>Mucorales</taxon>
        <taxon>Mucorineae</taxon>
        <taxon>Choanephoraceae</taxon>
        <taxon>Choanephoroideae</taxon>
        <taxon>Choanephora</taxon>
    </lineage>
</organism>
<dbReference type="HAMAP" id="MF_00332">
    <property type="entry name" value="DnaK"/>
    <property type="match status" value="1"/>
</dbReference>
<protein>
    <submittedName>
        <fullName evidence="5">Heat shock protein</fullName>
    </submittedName>
</protein>
<feature type="coiled-coil region" evidence="4">
    <location>
        <begin position="542"/>
        <end position="634"/>
    </location>
</feature>
<dbReference type="FunFam" id="3.30.30.30:FF:000003">
    <property type="entry name" value="Heat shock protein 9"/>
    <property type="match status" value="1"/>
</dbReference>
<dbReference type="InterPro" id="IPR013126">
    <property type="entry name" value="Hsp_70_fam"/>
</dbReference>
<dbReference type="Gene3D" id="3.90.640.10">
    <property type="entry name" value="Actin, Chain A, domain 4"/>
    <property type="match status" value="1"/>
</dbReference>
<dbReference type="InterPro" id="IPR029047">
    <property type="entry name" value="HSP70_peptide-bd_sf"/>
</dbReference>
<dbReference type="Gene3D" id="1.20.1270.10">
    <property type="match status" value="1"/>
</dbReference>
<dbReference type="InterPro" id="IPR012725">
    <property type="entry name" value="Chaperone_DnaK"/>
</dbReference>
<dbReference type="PRINTS" id="PR00301">
    <property type="entry name" value="HEATSHOCK70"/>
</dbReference>
<dbReference type="EMBL" id="LUGH01000053">
    <property type="protein sequence ID" value="OBZ90348.1"/>
    <property type="molecule type" value="Genomic_DNA"/>
</dbReference>
<keyword evidence="6" id="KW-1185">Reference proteome</keyword>
<sequence length="658" mass="71661">MYHISKSFHTYPRLTSRLMRANVGALTQCAYASSKPKITGPVIGIDLGTTNSCVAIMEGKAPKVIENSEGARTTPSITAFTKDNELLVGQTAKRQAIVNPENTIYATKRLIGRKFSDAAVQRDLKSVSYKIVPHTNGDAWIQVKGKTYSPAQISAFVLGKMKETAEGYLSKKVKHAVITVPAYFNDSQRQATKDAGTITGLDVLRVINEPTAAALAYGLDKAGDKTISVFDLGGGTFDISILEIQNGVFEVKSTNGDTALGGEDFDSELVRYVVNEFKDESGLDVSQDRMAIQRIREACEKAKIELSSTVQTEINLPYISADATGPKHVHLKLTRAKYESLVSQLVNRTVPPCEKAIKDAGISVNDIHEVILVGGMTRMPKVIETVKSIFRKEPSRSVNPDEAVALGAAIQGGVLAGSVTDILLLDVTPLSLGIETLGGVFTRLINRNTTIPTKKSQVFSTAADGQTQVSVRVFQGERELVRDNKLLGDFNLTGIPPAPKGVPQIEVEFDIDADGIVNVHAKDKATNRDQSITIAASSGLSNDEIEKMVQEAERNAEADHLRRYTIEMANRAESVMSETEKAMDDFKDQIDAAEADKLRQKIVALKAETAKTQAGDTEVKVEELKAKIDDLQSSSLKLFEMVYKNRAQQQDDSQPKDK</sequence>
<dbReference type="GO" id="GO:0140662">
    <property type="term" value="F:ATP-dependent protein folding chaperone"/>
    <property type="evidence" value="ECO:0007669"/>
    <property type="project" value="InterPro"/>
</dbReference>